<dbReference type="Proteomes" id="UP000187209">
    <property type="component" value="Unassembled WGS sequence"/>
</dbReference>
<organism evidence="1 2">
    <name type="scientific">Stentor coeruleus</name>
    <dbReference type="NCBI Taxonomy" id="5963"/>
    <lineage>
        <taxon>Eukaryota</taxon>
        <taxon>Sar</taxon>
        <taxon>Alveolata</taxon>
        <taxon>Ciliophora</taxon>
        <taxon>Postciliodesmatophora</taxon>
        <taxon>Heterotrichea</taxon>
        <taxon>Heterotrichida</taxon>
        <taxon>Stentoridae</taxon>
        <taxon>Stentor</taxon>
    </lineage>
</organism>
<sequence length="264" mass="31483">MTNLLLLQYDKDHAEYIQSKDTQTLILMLRRISHSSKISQEFRSQPILRLLIDSAEELMLNSFEVAVFSTFLERFGWKEVSMSPHFLMIYVGLCVKKYMGGYTNHIQEYFNKKIRNFEENYRRWEERVKFNLDVSLVDINEAYKKLSSEDSENIVNYNFYVDEILQISPPYQIEVKDSSREPEYAAREHDIITRQRLNSSESIDEIIKSEFKDMNLSQKQEEIYEKVTSACQEYFLETKTQELPMSKDHGKKNKNSFLFYMGRI</sequence>
<dbReference type="AlphaFoldDB" id="A0A1R2B6K5"/>
<accession>A0A1R2B6K5</accession>
<dbReference type="EMBL" id="MPUH01000905">
    <property type="protein sequence ID" value="OMJ72392.1"/>
    <property type="molecule type" value="Genomic_DNA"/>
</dbReference>
<reference evidence="1 2" key="1">
    <citation type="submission" date="2016-11" db="EMBL/GenBank/DDBJ databases">
        <title>The macronuclear genome of Stentor coeruleus: a giant cell with tiny introns.</title>
        <authorList>
            <person name="Slabodnick M."/>
            <person name="Ruby J.G."/>
            <person name="Reiff S.B."/>
            <person name="Swart E.C."/>
            <person name="Gosai S."/>
            <person name="Prabakaran S."/>
            <person name="Witkowska E."/>
            <person name="Larue G.E."/>
            <person name="Fisher S."/>
            <person name="Freeman R.M."/>
            <person name="Gunawardena J."/>
            <person name="Chu W."/>
            <person name="Stover N.A."/>
            <person name="Gregory B.D."/>
            <person name="Nowacki M."/>
            <person name="Derisi J."/>
            <person name="Roy S.W."/>
            <person name="Marshall W.F."/>
            <person name="Sood P."/>
        </authorList>
    </citation>
    <scope>NUCLEOTIDE SEQUENCE [LARGE SCALE GENOMIC DNA]</scope>
    <source>
        <strain evidence="1">WM001</strain>
    </source>
</reference>
<dbReference type="OrthoDB" id="322882at2759"/>
<evidence type="ECO:0000313" key="1">
    <source>
        <dbReference type="EMBL" id="OMJ72392.1"/>
    </source>
</evidence>
<gene>
    <name evidence="1" type="ORF">SteCoe_29185</name>
</gene>
<comment type="caution">
    <text evidence="1">The sequence shown here is derived from an EMBL/GenBank/DDBJ whole genome shotgun (WGS) entry which is preliminary data.</text>
</comment>
<proteinExistence type="predicted"/>
<protein>
    <submittedName>
        <fullName evidence="1">Uncharacterized protein</fullName>
    </submittedName>
</protein>
<name>A0A1R2B6K5_9CILI</name>
<evidence type="ECO:0000313" key="2">
    <source>
        <dbReference type="Proteomes" id="UP000187209"/>
    </source>
</evidence>
<keyword evidence="2" id="KW-1185">Reference proteome</keyword>